<organism evidence="2 3">
    <name type="scientific">Trematosphaeria pertusa</name>
    <dbReference type="NCBI Taxonomy" id="390896"/>
    <lineage>
        <taxon>Eukaryota</taxon>
        <taxon>Fungi</taxon>
        <taxon>Dikarya</taxon>
        <taxon>Ascomycota</taxon>
        <taxon>Pezizomycotina</taxon>
        <taxon>Dothideomycetes</taxon>
        <taxon>Pleosporomycetidae</taxon>
        <taxon>Pleosporales</taxon>
        <taxon>Massarineae</taxon>
        <taxon>Trematosphaeriaceae</taxon>
        <taxon>Trematosphaeria</taxon>
    </lineage>
</organism>
<feature type="compositionally biased region" description="Polar residues" evidence="1">
    <location>
        <begin position="314"/>
        <end position="327"/>
    </location>
</feature>
<dbReference type="Proteomes" id="UP000800094">
    <property type="component" value="Unassembled WGS sequence"/>
</dbReference>
<feature type="compositionally biased region" description="Basic residues" evidence="1">
    <location>
        <begin position="751"/>
        <end position="761"/>
    </location>
</feature>
<evidence type="ECO:0000313" key="3">
    <source>
        <dbReference type="Proteomes" id="UP000800094"/>
    </source>
</evidence>
<gene>
    <name evidence="2" type="ORF">BU26DRAFT_500050</name>
</gene>
<reference evidence="2" key="1">
    <citation type="journal article" date="2020" name="Stud. Mycol.">
        <title>101 Dothideomycetes genomes: a test case for predicting lifestyles and emergence of pathogens.</title>
        <authorList>
            <person name="Haridas S."/>
            <person name="Albert R."/>
            <person name="Binder M."/>
            <person name="Bloem J."/>
            <person name="Labutti K."/>
            <person name="Salamov A."/>
            <person name="Andreopoulos B."/>
            <person name="Baker S."/>
            <person name="Barry K."/>
            <person name="Bills G."/>
            <person name="Bluhm B."/>
            <person name="Cannon C."/>
            <person name="Castanera R."/>
            <person name="Culley D."/>
            <person name="Daum C."/>
            <person name="Ezra D."/>
            <person name="Gonzalez J."/>
            <person name="Henrissat B."/>
            <person name="Kuo A."/>
            <person name="Liang C."/>
            <person name="Lipzen A."/>
            <person name="Lutzoni F."/>
            <person name="Magnuson J."/>
            <person name="Mondo S."/>
            <person name="Nolan M."/>
            <person name="Ohm R."/>
            <person name="Pangilinan J."/>
            <person name="Park H.-J."/>
            <person name="Ramirez L."/>
            <person name="Alfaro M."/>
            <person name="Sun H."/>
            <person name="Tritt A."/>
            <person name="Yoshinaga Y."/>
            <person name="Zwiers L.-H."/>
            <person name="Turgeon B."/>
            <person name="Goodwin S."/>
            <person name="Spatafora J."/>
            <person name="Crous P."/>
            <person name="Grigoriev I."/>
        </authorList>
    </citation>
    <scope>NUCLEOTIDE SEQUENCE</scope>
    <source>
        <strain evidence="2">CBS 122368</strain>
    </source>
</reference>
<name>A0A6A6IUZ6_9PLEO</name>
<feature type="region of interest" description="Disordered" evidence="1">
    <location>
        <begin position="967"/>
        <end position="986"/>
    </location>
</feature>
<evidence type="ECO:0000256" key="1">
    <source>
        <dbReference type="SAM" id="MobiDB-lite"/>
    </source>
</evidence>
<sequence length="986" mass="108589">MFTGQILPFSAGDSPPLAHSIGRRALPQAQTHTAFGHNFRASAPLAPDEQTTPNAFASRFPASAVFRCLLLSEPTRSRLLPQPVAHFPFLTARQKSANASQTHERALLQAARDSAVIADHLRSFLERIRKRKPQANLINTRHISQHSTATRPSSSAPKPPKRHRDASTTTSIEPSADRGSRAQVATRQGMPSHLPRHLVNIREASRRVPPTTIFVSIHHAGTRLLFHSTSLSNTARSRARQRGQSAEAARNLAEDSRTAHSTSSSQASKVRSTPNTGAAPINITRTTPTHNRQQRAQTVASRAPGEPNPPTIVNRPSSPQQPRSRGTSPILRHCSSGNAASYPLPCTEPTFTSQTCIITSILAGLTHAEEPRTNQRPFPSHSLTNIPQANASSASSRTNPSTLPAPLHLPAGSAFGGSAHTPTPRVHLFLSPSLIFCIPRHWHVQADIDHDDHTRAMLGPSTTPIVSQPRRRIPSPRQRAISSRLPDAAGRAIVNESHRILDQSPHPRSLNHLHQKRGYHVSHHTTPQCNARSPDALPKAARIRRIQNTRSRKRSPISLVGTLAPTRITTPPQPCSITQQTKEGSTRANRPTQLSIQCSASQPRSRHRTLHITQCHEEALSAATVDKASRIQTRRHPRRDSQCGRHCAQNTEESPVAPSAARANRHVLITTQLSPRGKSYVSKGLRRSEPNTGSIYPISAHQHAPIPHIPDNILNGDEDEGSSNSQQSTVRLLKGDLITNAAGRTHDERRSPRRQRRRRASRHESTIQSQISAARCGRPQEGAPSTAKPPWPSSKSPRSTTGQAANVQRPVILLHRTRTAPRISLTDTFRAQRDGPPVRSTTLPKTRITSKRESRRQHTWKPLQAGTTRQALKLENANLRAALEVQNEHTKTSTDPTEDQTQSARTEQKRSNNRPASLTDPTHNRHHDAWQTYGVIFLGHPSRPNGSTTSRPRASRSFNGTPLLAASRTLSLSRPQHYARHQWDPH</sequence>
<feature type="region of interest" description="Disordered" evidence="1">
    <location>
        <begin position="132"/>
        <end position="196"/>
    </location>
</feature>
<feature type="compositionally biased region" description="Polar residues" evidence="1">
    <location>
        <begin position="283"/>
        <end position="300"/>
    </location>
</feature>
<dbReference type="EMBL" id="ML987190">
    <property type="protein sequence ID" value="KAF2254264.1"/>
    <property type="molecule type" value="Genomic_DNA"/>
</dbReference>
<feature type="compositionally biased region" description="Polar residues" evidence="1">
    <location>
        <begin position="374"/>
        <end position="402"/>
    </location>
</feature>
<feature type="compositionally biased region" description="Polar residues" evidence="1">
    <location>
        <begin position="259"/>
        <end position="276"/>
    </location>
</feature>
<feature type="region of interest" description="Disordered" evidence="1">
    <location>
        <begin position="460"/>
        <end position="485"/>
    </location>
</feature>
<feature type="region of interest" description="Disordered" evidence="1">
    <location>
        <begin position="564"/>
        <end position="591"/>
    </location>
</feature>
<feature type="region of interest" description="Disordered" evidence="1">
    <location>
        <begin position="232"/>
        <end position="334"/>
    </location>
</feature>
<feature type="compositionally biased region" description="Polar residues" evidence="1">
    <location>
        <begin position="944"/>
        <end position="960"/>
    </location>
</feature>
<protein>
    <submittedName>
        <fullName evidence="2">Uncharacterized protein</fullName>
    </submittedName>
</protein>
<keyword evidence="3" id="KW-1185">Reference proteome</keyword>
<feature type="compositionally biased region" description="Low complexity" evidence="1">
    <location>
        <begin position="475"/>
        <end position="484"/>
    </location>
</feature>
<feature type="compositionally biased region" description="Low complexity" evidence="1">
    <location>
        <begin position="147"/>
        <end position="156"/>
    </location>
</feature>
<feature type="region of interest" description="Disordered" evidence="1">
    <location>
        <begin position="629"/>
        <end position="869"/>
    </location>
</feature>
<dbReference type="RefSeq" id="XP_033689268.1">
    <property type="nucleotide sequence ID" value="XM_033826467.1"/>
</dbReference>
<feature type="compositionally biased region" description="Polar residues" evidence="1">
    <location>
        <begin position="893"/>
        <end position="905"/>
    </location>
</feature>
<feature type="region of interest" description="Disordered" evidence="1">
    <location>
        <begin position="371"/>
        <end position="409"/>
    </location>
</feature>
<feature type="compositionally biased region" description="Polar residues" evidence="1">
    <location>
        <begin position="136"/>
        <end position="146"/>
    </location>
</feature>
<feature type="region of interest" description="Disordered" evidence="1">
    <location>
        <begin position="885"/>
        <end position="961"/>
    </location>
</feature>
<evidence type="ECO:0000313" key="2">
    <source>
        <dbReference type="EMBL" id="KAF2254264.1"/>
    </source>
</evidence>
<proteinExistence type="predicted"/>
<accession>A0A6A6IUZ6</accession>
<dbReference type="AlphaFoldDB" id="A0A6A6IUZ6"/>
<feature type="compositionally biased region" description="Polar residues" evidence="1">
    <location>
        <begin position="567"/>
        <end position="591"/>
    </location>
</feature>
<dbReference type="GeneID" id="54579797"/>